<dbReference type="EMBL" id="BMAU01021233">
    <property type="protein sequence ID" value="GFY02296.1"/>
    <property type="molecule type" value="Genomic_DNA"/>
</dbReference>
<reference evidence="1" key="1">
    <citation type="submission" date="2020-08" db="EMBL/GenBank/DDBJ databases">
        <title>Multicomponent nature underlies the extraordinary mechanical properties of spider dragline silk.</title>
        <authorList>
            <person name="Kono N."/>
            <person name="Nakamura H."/>
            <person name="Mori M."/>
            <person name="Yoshida Y."/>
            <person name="Ohtoshi R."/>
            <person name="Malay A.D."/>
            <person name="Moran D.A.P."/>
            <person name="Tomita M."/>
            <person name="Numata K."/>
            <person name="Arakawa K."/>
        </authorList>
    </citation>
    <scope>NUCLEOTIDE SEQUENCE</scope>
</reference>
<protein>
    <submittedName>
        <fullName evidence="1">Uncharacterized protein</fullName>
    </submittedName>
</protein>
<dbReference type="Proteomes" id="UP000887159">
    <property type="component" value="Unassembled WGS sequence"/>
</dbReference>
<comment type="caution">
    <text evidence="1">The sequence shown here is derived from an EMBL/GenBank/DDBJ whole genome shotgun (WGS) entry which is preliminary data.</text>
</comment>
<evidence type="ECO:0000313" key="2">
    <source>
        <dbReference type="Proteomes" id="UP000887159"/>
    </source>
</evidence>
<proteinExistence type="predicted"/>
<gene>
    <name evidence="1" type="ORF">TNCV_3501781</name>
</gene>
<evidence type="ECO:0000313" key="1">
    <source>
        <dbReference type="EMBL" id="GFY02296.1"/>
    </source>
</evidence>
<sequence>MFPGFWKMSGDENVRDNISNLKNHREEGSVVGVESSKFVLPDLVLKGFDLPVYSVLNVIQHSLSSLGSRVNCQVFLALFRSIMSCRIPSDT</sequence>
<name>A0A8X6RY39_TRICX</name>
<organism evidence="1 2">
    <name type="scientific">Trichonephila clavipes</name>
    <name type="common">Golden silk orbweaver</name>
    <name type="synonym">Nephila clavipes</name>
    <dbReference type="NCBI Taxonomy" id="2585209"/>
    <lineage>
        <taxon>Eukaryota</taxon>
        <taxon>Metazoa</taxon>
        <taxon>Ecdysozoa</taxon>
        <taxon>Arthropoda</taxon>
        <taxon>Chelicerata</taxon>
        <taxon>Arachnida</taxon>
        <taxon>Araneae</taxon>
        <taxon>Araneomorphae</taxon>
        <taxon>Entelegynae</taxon>
        <taxon>Araneoidea</taxon>
        <taxon>Nephilidae</taxon>
        <taxon>Trichonephila</taxon>
    </lineage>
</organism>
<keyword evidence="2" id="KW-1185">Reference proteome</keyword>
<dbReference type="AlphaFoldDB" id="A0A8X6RY39"/>
<accession>A0A8X6RY39</accession>